<dbReference type="SMART" id="SM00460">
    <property type="entry name" value="TGc"/>
    <property type="match status" value="1"/>
</dbReference>
<evidence type="ECO:0000256" key="1">
    <source>
        <dbReference type="SAM" id="MobiDB-lite"/>
    </source>
</evidence>
<feature type="region of interest" description="Disordered" evidence="1">
    <location>
        <begin position="594"/>
        <end position="626"/>
    </location>
</feature>
<feature type="transmembrane region" description="Helical" evidence="2">
    <location>
        <begin position="202"/>
        <end position="222"/>
    </location>
</feature>
<feature type="transmembrane region" description="Helical" evidence="2">
    <location>
        <begin position="66"/>
        <end position="84"/>
    </location>
</feature>
<feature type="transmembrane region" description="Helical" evidence="2">
    <location>
        <begin position="243"/>
        <end position="269"/>
    </location>
</feature>
<evidence type="ECO:0000313" key="5">
    <source>
        <dbReference type="Proteomes" id="UP000092582"/>
    </source>
</evidence>
<dbReference type="KEGG" id="cart:PA27867_2127"/>
<dbReference type="Proteomes" id="UP000092582">
    <property type="component" value="Chromosome 1"/>
</dbReference>
<evidence type="ECO:0000259" key="3">
    <source>
        <dbReference type="SMART" id="SM00460"/>
    </source>
</evidence>
<dbReference type="SUPFAM" id="SSF54001">
    <property type="entry name" value="Cysteine proteinases"/>
    <property type="match status" value="1"/>
</dbReference>
<evidence type="ECO:0000256" key="2">
    <source>
        <dbReference type="SAM" id="Phobius"/>
    </source>
</evidence>
<dbReference type="PANTHER" id="PTHR42736">
    <property type="entry name" value="PROTEIN-GLUTAMINE GAMMA-GLUTAMYLTRANSFERASE"/>
    <property type="match status" value="1"/>
</dbReference>
<dbReference type="EMBL" id="CP016282">
    <property type="protein sequence ID" value="ANP73079.1"/>
    <property type="molecule type" value="Genomic_DNA"/>
</dbReference>
<feature type="region of interest" description="Disordered" evidence="1">
    <location>
        <begin position="1"/>
        <end position="33"/>
    </location>
</feature>
<feature type="domain" description="Transglutaminase-like" evidence="3">
    <location>
        <begin position="505"/>
        <end position="580"/>
    </location>
</feature>
<organism evidence="4 5">
    <name type="scientific">Cryobacterium arcticum</name>
    <dbReference type="NCBI Taxonomy" id="670052"/>
    <lineage>
        <taxon>Bacteria</taxon>
        <taxon>Bacillati</taxon>
        <taxon>Actinomycetota</taxon>
        <taxon>Actinomycetes</taxon>
        <taxon>Micrococcales</taxon>
        <taxon>Microbacteriaceae</taxon>
        <taxon>Cryobacterium</taxon>
    </lineage>
</organism>
<dbReference type="OrthoDB" id="9804023at2"/>
<dbReference type="Pfam" id="PF11992">
    <property type="entry name" value="TgpA_N"/>
    <property type="match status" value="1"/>
</dbReference>
<dbReference type="InterPro" id="IPR052901">
    <property type="entry name" value="Bact_TGase-like"/>
</dbReference>
<dbReference type="RefSeq" id="WP_084020997.1">
    <property type="nucleotide sequence ID" value="NZ_CP016282.1"/>
</dbReference>
<dbReference type="PATRIC" id="fig|670052.7.peg.2189"/>
<feature type="transmembrane region" description="Helical" evidence="2">
    <location>
        <begin position="38"/>
        <end position="60"/>
    </location>
</feature>
<proteinExistence type="predicted"/>
<protein>
    <recommendedName>
        <fullName evidence="3">Transglutaminase-like domain-containing protein</fullName>
    </recommendedName>
</protein>
<dbReference type="Gene3D" id="3.10.620.30">
    <property type="match status" value="1"/>
</dbReference>
<keyword evidence="2" id="KW-1133">Transmembrane helix</keyword>
<dbReference type="InterPro" id="IPR002931">
    <property type="entry name" value="Transglutaminase-like"/>
</dbReference>
<feature type="transmembrane region" description="Helical" evidence="2">
    <location>
        <begin position="96"/>
        <end position="120"/>
    </location>
</feature>
<feature type="transmembrane region" description="Helical" evidence="2">
    <location>
        <begin position="153"/>
        <end position="172"/>
    </location>
</feature>
<feature type="transmembrane region" description="Helical" evidence="2">
    <location>
        <begin position="636"/>
        <end position="657"/>
    </location>
</feature>
<name>A0A1B1BK77_9MICO</name>
<keyword evidence="2" id="KW-0472">Membrane</keyword>
<keyword evidence="5" id="KW-1185">Reference proteome</keyword>
<reference evidence="4 5" key="1">
    <citation type="submission" date="2016-06" db="EMBL/GenBank/DDBJ databases">
        <title>Genome sequencing of Cryobacterium arcticum PAMC 27867.</title>
        <authorList>
            <person name="Lee J."/>
            <person name="Kim O.-S."/>
        </authorList>
    </citation>
    <scope>NUCLEOTIDE SEQUENCE [LARGE SCALE GENOMIC DNA]</scope>
    <source>
        <strain evidence="4 5">PAMC 27867</strain>
    </source>
</reference>
<dbReference type="AlphaFoldDB" id="A0A1B1BK77"/>
<dbReference type="InterPro" id="IPR021878">
    <property type="entry name" value="TgpA_N"/>
</dbReference>
<evidence type="ECO:0000313" key="4">
    <source>
        <dbReference type="EMBL" id="ANP73079.1"/>
    </source>
</evidence>
<accession>A0A1B1BK77</accession>
<dbReference type="PANTHER" id="PTHR42736:SF1">
    <property type="entry name" value="PROTEIN-GLUTAMINE GAMMA-GLUTAMYLTRANSFERASE"/>
    <property type="match status" value="1"/>
</dbReference>
<keyword evidence="2" id="KW-0812">Transmembrane</keyword>
<feature type="compositionally biased region" description="Pro residues" evidence="1">
    <location>
        <begin position="7"/>
        <end position="21"/>
    </location>
</feature>
<dbReference type="InterPro" id="IPR038765">
    <property type="entry name" value="Papain-like_cys_pep_sf"/>
</dbReference>
<gene>
    <name evidence="4" type="ORF">PA27867_2127</name>
</gene>
<dbReference type="Pfam" id="PF01841">
    <property type="entry name" value="Transglut_core"/>
    <property type="match status" value="1"/>
</dbReference>
<sequence>MTAPGRTLPPPGIRPGGPPRAAPSADARRPARRRVPPLRWPLSAALLVMLLAGCTALGTVLAGSGWWWVLLVIAAAVLSAAAGFRRARVPAALVPVLSAGALVVLLTLVFGGGTGVLWLIPTGDTFARFTDLATSGVRSIQTQGTPAQVLDGILFLLACGVGLLAILMDVLAIGLRWPALAGIPPLVPLAVPGFVIDTGAEWGSLVATAVAYLLVLRVDARLRGMEAIRQRGSLGWSATSPPGAVRGALAIGAIGIAGALVIGLTAPIVSGVTGGSRPNSALFGGGVSPMINLGQDLRRPAPTPALHYRTTASEQPYLALLTLDDIKGTTWLPRPVEIDPEKTVEAIDDPPGLSEAVTRTSATTTIAIDGVRTDLLPVPVPATSVDGLTGEWFWNNGTRAITSPDSSTSGQRYTVTSLEVQPTREQLRQAGGRYPAGIESSLALPEDTPGIIAETAGTVTAGAESNYDAAVDLQDYLRGNDFSYDTEAPVEDGYDGGGAAVIATFLEVKRGYCVHFSSAMALMARSLGIPARISLGYLPGTRTTTVVGGLNRYNVDSDDLHAWPELYFTGVGWVPFEPTPGRGSVPDYALPESSAVAGAPESGGAAPVAPRPNDNPGLTGGPSGTVTAAEDDLPGILARVGLLVAAALMLLAVPGVARVLRRRRRRRLLAADRAGAVLAWRELTDTALDHGVTVYETLTARELAGAIRARPGVGDTPEVSDALERMLVAIERAHYARTSPGTGGGADLLRDLDAVVRAVGQGGSAAERARATVAPASLGSTALRRMGLARGSAVGPDEGANQRTPTGA</sequence>
<dbReference type="STRING" id="670052.PA27867_2127"/>